<evidence type="ECO:0000313" key="6">
    <source>
        <dbReference type="Proteomes" id="UP000244336"/>
    </source>
</evidence>
<reference evidence="5 6" key="1">
    <citation type="submission" date="2018-04" db="EMBL/GenBank/DDBJ databases">
        <title>WGS assembly of Panicum hallii var. hallii HAL2.</title>
        <authorList>
            <person name="Lovell J."/>
            <person name="Jenkins J."/>
            <person name="Lowry D."/>
            <person name="Mamidi S."/>
            <person name="Sreedasyam A."/>
            <person name="Weng X."/>
            <person name="Barry K."/>
            <person name="Bonette J."/>
            <person name="Campitelli B."/>
            <person name="Daum C."/>
            <person name="Gordon S."/>
            <person name="Gould B."/>
            <person name="Lipzen A."/>
            <person name="MacQueen A."/>
            <person name="Palacio-Mejia J."/>
            <person name="Plott C."/>
            <person name="Shakirov E."/>
            <person name="Shu S."/>
            <person name="Yoshinaga Y."/>
            <person name="Zane M."/>
            <person name="Rokhsar D."/>
            <person name="Grimwood J."/>
            <person name="Schmutz J."/>
            <person name="Juenger T."/>
        </authorList>
    </citation>
    <scope>NUCLEOTIDE SEQUENCE [LARGE SCALE GENOMIC DNA]</scope>
    <source>
        <strain evidence="6">cv. HAL2</strain>
    </source>
</reference>
<evidence type="ECO:0000256" key="3">
    <source>
        <dbReference type="SAM" id="SignalP"/>
    </source>
</evidence>
<dbReference type="OrthoDB" id="5783963at2759"/>
<protein>
    <recommendedName>
        <fullName evidence="4">Inosine/uridine-preferring nucleoside hydrolase domain-containing protein</fullName>
    </recommendedName>
</protein>
<feature type="compositionally biased region" description="Basic and acidic residues" evidence="2">
    <location>
        <begin position="826"/>
        <end position="835"/>
    </location>
</feature>
<dbReference type="InterPro" id="IPR001910">
    <property type="entry name" value="Inosine/uridine_hydrolase_dom"/>
</dbReference>
<dbReference type="GO" id="GO:0016799">
    <property type="term" value="F:hydrolase activity, hydrolyzing N-glycosyl compounds"/>
    <property type="evidence" value="ECO:0007669"/>
    <property type="project" value="InterPro"/>
</dbReference>
<dbReference type="EMBL" id="CM009751">
    <property type="protein sequence ID" value="PUZ66019.1"/>
    <property type="molecule type" value="Genomic_DNA"/>
</dbReference>
<evidence type="ECO:0000259" key="4">
    <source>
        <dbReference type="Pfam" id="PF01156"/>
    </source>
</evidence>
<dbReference type="SUPFAM" id="SSF53590">
    <property type="entry name" value="Nucleoside hydrolase"/>
    <property type="match status" value="2"/>
</dbReference>
<dbReference type="PANTHER" id="PTHR46692:SF12">
    <property type="entry name" value="INOSINE_URIDINE-PREFERRING NUCLEOSIDE HYDROLASE DOMAIN-CONTAINING PROTEIN"/>
    <property type="match status" value="1"/>
</dbReference>
<dbReference type="Gramene" id="PUZ66019">
    <property type="protein sequence ID" value="PUZ66019"/>
    <property type="gene ID" value="GQ55_3G272600"/>
</dbReference>
<dbReference type="AlphaFoldDB" id="A0A2T7EDV8"/>
<gene>
    <name evidence="5" type="ORF">GQ55_3G272600</name>
</gene>
<dbReference type="Gene3D" id="3.90.245.10">
    <property type="entry name" value="Ribonucleoside hydrolase-like"/>
    <property type="match status" value="2"/>
</dbReference>
<dbReference type="Proteomes" id="UP000244336">
    <property type="component" value="Chromosome 3"/>
</dbReference>
<accession>A0A2T7EDV8</accession>
<feature type="chain" id="PRO_5015655009" description="Inosine/uridine-preferring nucleoside hydrolase domain-containing protein" evidence="3">
    <location>
        <begin position="21"/>
        <end position="835"/>
    </location>
</feature>
<dbReference type="STRING" id="1504633.A0A2T7EDV8"/>
<feature type="signal peptide" evidence="3">
    <location>
        <begin position="1"/>
        <end position="20"/>
    </location>
</feature>
<evidence type="ECO:0000256" key="1">
    <source>
        <dbReference type="ARBA" id="ARBA00009176"/>
    </source>
</evidence>
<feature type="domain" description="Inosine/uridine-preferring nucleoside hydrolase" evidence="4">
    <location>
        <begin position="10"/>
        <end position="321"/>
    </location>
</feature>
<keyword evidence="6" id="KW-1185">Reference proteome</keyword>
<dbReference type="InterPro" id="IPR036452">
    <property type="entry name" value="Ribo_hydro-like"/>
</dbReference>
<feature type="region of interest" description="Disordered" evidence="2">
    <location>
        <begin position="811"/>
        <end position="835"/>
    </location>
</feature>
<evidence type="ECO:0000313" key="5">
    <source>
        <dbReference type="EMBL" id="PUZ66019.1"/>
    </source>
</evidence>
<dbReference type="PANTHER" id="PTHR46692">
    <property type="entry name" value="INOSINE-URIDINE PREFERRING NUCLEOSIDE HYDROLASE FAMILY PROTEIN"/>
    <property type="match status" value="1"/>
</dbReference>
<evidence type="ECO:0000256" key="2">
    <source>
        <dbReference type="SAM" id="MobiDB-lite"/>
    </source>
</evidence>
<organism evidence="5 6">
    <name type="scientific">Panicum hallii var. hallii</name>
    <dbReference type="NCBI Taxonomy" id="1504633"/>
    <lineage>
        <taxon>Eukaryota</taxon>
        <taxon>Viridiplantae</taxon>
        <taxon>Streptophyta</taxon>
        <taxon>Embryophyta</taxon>
        <taxon>Tracheophyta</taxon>
        <taxon>Spermatophyta</taxon>
        <taxon>Magnoliopsida</taxon>
        <taxon>Liliopsida</taxon>
        <taxon>Poales</taxon>
        <taxon>Poaceae</taxon>
        <taxon>PACMAD clade</taxon>
        <taxon>Panicoideae</taxon>
        <taxon>Panicodae</taxon>
        <taxon>Paniceae</taxon>
        <taxon>Panicinae</taxon>
        <taxon>Panicum</taxon>
        <taxon>Panicum sect. Panicum</taxon>
    </lineage>
</organism>
<dbReference type="Pfam" id="PF01156">
    <property type="entry name" value="IU_nuc_hydro"/>
    <property type="match status" value="2"/>
</dbReference>
<proteinExistence type="inferred from homology"/>
<keyword evidence="3" id="KW-0732">Signal</keyword>
<feature type="domain" description="Inosine/uridine-preferring nucleoside hydrolase" evidence="4">
    <location>
        <begin position="453"/>
        <end position="793"/>
    </location>
</feature>
<name>A0A2T7EDV8_9POAL</name>
<comment type="similarity">
    <text evidence="1">Belongs to the IUNH family.</text>
</comment>
<sequence length="835" mass="92866">MIFRSWSVLAMVAITISANAWSDAGHAVNHLYDLLYMMGRDDIAVGVGGDGGISDNGRIYPNVGGYFAIIEQEMSTVGGCRYRQTIPQGRNGRLDVNTNYGIRRAFLPQGNRRYFPLQQPTTQQMMIDTISAAPTTVLLMGTHSNFALFLMSNPHLKKNVEHIYIMGGGVRSHNPTGCCSKSSISCVPQQCEDHGNMFTAYNKDPYAEFNIFGDPFGAYQVFHSGIPITLVPLDATNTIPITENFFKEFEQKQNTYEAKYCFQSLKIARDTWFNQFYTSYFMWDSFMTGVALSIMRNGERPNGENDFAEMEVMNITVVTSNEPYGVHDGSNPFFDGHVRPKFNLLEGGVHSGHVLTGLDDPFCVMKGSIKGKCQDGYTKEVQGLDSVAALVAVKAKPNRKANSPLDREFFNNFLEVLNHPAHSGRFNLTNQFPHYKEIMYKPDFRHRIRGMPVIFDMDMSPGDFIALVCILKANIEVIDLKGILVSGNGWSNPATIDVIYDVLHMMGRDDIPVGLGSITALGAPELGCEYVKVIPHGSGGGLDTDTLFGLARMLPRAPRRYTAENSMKYGAPRDTAHPELRQPLAFEVWQQVTAELGPTDQITILTNGPLTNIANIILSDTKAKSIIEKIYIVGTHLVDGEGEEGNLFTVPSNKFAEFNFFLDPKAAKTVVESRLDITVIPLRAQRQVSSFGKVLRSLSAAEKTPESSFVYRLLLLMQKLQNKHQSYSHIDMFLGELLGSMFLVQQSHLNCSITEKAINVGSGHVSMHGQTILDETNGKLVKVLDRLDSDAYYTELAKLLATKQQSARVGSFDEQKRVWSKASYKKGRDDPGFVK</sequence>